<dbReference type="OrthoDB" id="5826189at2759"/>
<organism evidence="10 11">
    <name type="scientific">Chiloscyllium punctatum</name>
    <name type="common">Brownbanded bambooshark</name>
    <name type="synonym">Hemiscyllium punctatum</name>
    <dbReference type="NCBI Taxonomy" id="137246"/>
    <lineage>
        <taxon>Eukaryota</taxon>
        <taxon>Metazoa</taxon>
        <taxon>Chordata</taxon>
        <taxon>Craniata</taxon>
        <taxon>Vertebrata</taxon>
        <taxon>Chondrichthyes</taxon>
        <taxon>Elasmobranchii</taxon>
        <taxon>Galeomorphii</taxon>
        <taxon>Galeoidea</taxon>
        <taxon>Orectolobiformes</taxon>
        <taxon>Hemiscylliidae</taxon>
        <taxon>Chiloscyllium</taxon>
    </lineage>
</organism>
<dbReference type="PANTHER" id="PTHR13002:SF1">
    <property type="entry name" value="COMPLEX I ASSEMBLY FACTOR TIMMDC1, MITOCHONDRIAL"/>
    <property type="match status" value="1"/>
</dbReference>
<feature type="transmembrane region" description="Helical" evidence="9">
    <location>
        <begin position="132"/>
        <end position="153"/>
    </location>
</feature>
<evidence type="ECO:0000256" key="5">
    <source>
        <dbReference type="ARBA" id="ARBA00023136"/>
    </source>
</evidence>
<dbReference type="STRING" id="137246.A0A401RG29"/>
<comment type="subcellular location">
    <subcellularLocation>
        <location evidence="1">Membrane</location>
        <topology evidence="1">Multi-pass membrane protein</topology>
    </subcellularLocation>
</comment>
<comment type="function">
    <text evidence="6">Chaperone protein involved in the assembly of the mitochondrial NADH:ubiquinone oxidoreductase complex (complex I). Participates in constructing the membrane arm of complex I.</text>
</comment>
<evidence type="ECO:0000256" key="4">
    <source>
        <dbReference type="ARBA" id="ARBA00022989"/>
    </source>
</evidence>
<evidence type="ECO:0000256" key="3">
    <source>
        <dbReference type="ARBA" id="ARBA00022692"/>
    </source>
</evidence>
<feature type="transmembrane region" description="Helical" evidence="9">
    <location>
        <begin position="182"/>
        <end position="202"/>
    </location>
</feature>
<keyword evidence="5 9" id="KW-0472">Membrane</keyword>
<protein>
    <recommendedName>
        <fullName evidence="7">Complex I assembly factor TIMMDC1, mitochondrial</fullName>
    </recommendedName>
    <alternativeName>
        <fullName evidence="8">Translocase of inner mitochondrial membrane domain-containing protein 1</fullName>
    </alternativeName>
</protein>
<proteinExistence type="inferred from homology"/>
<dbReference type="Proteomes" id="UP000287033">
    <property type="component" value="Unassembled WGS sequence"/>
</dbReference>
<dbReference type="InterPro" id="IPR055299">
    <property type="entry name" value="TIMMDC1"/>
</dbReference>
<evidence type="ECO:0000256" key="2">
    <source>
        <dbReference type="ARBA" id="ARBA00008444"/>
    </source>
</evidence>
<sequence>MTGILQICQNISFRRLFHFPRVYAAEDLGGQEGKLPECIGSPQVPETGWDRIRELFVRNELKTYPEEITNIWKSVIVAACVGMLYGGIPAARHAKIRYIEHSQAELYKNRLEAVRSAQDAAVRGFIRYGWRWSWRVAVFVAIFNTVSTGLSVYHDQNLLRHYSAAGAITGGLFRMNLGLGGFLAGTAIGAIMGVPAGSLILAMQKVGGETVRERKRRERREIYKLKLEEWRARLHLTEGLIDEIAGKDSAENDLEKLEELLNKPRNPESSVKEKI</sequence>
<dbReference type="EMBL" id="BEZZ01001287">
    <property type="protein sequence ID" value="GCC17084.1"/>
    <property type="molecule type" value="Genomic_DNA"/>
</dbReference>
<comment type="similarity">
    <text evidence="2">Belongs to the Tim17/Tim22/Tim23 family.</text>
</comment>
<evidence type="ECO:0000256" key="9">
    <source>
        <dbReference type="SAM" id="Phobius"/>
    </source>
</evidence>
<keyword evidence="3 9" id="KW-0812">Transmembrane</keyword>
<dbReference type="OMA" id="SYMNFME"/>
<evidence type="ECO:0000256" key="1">
    <source>
        <dbReference type="ARBA" id="ARBA00004141"/>
    </source>
</evidence>
<name>A0A401RG29_CHIPU</name>
<comment type="caution">
    <text evidence="10">The sequence shown here is derived from an EMBL/GenBank/DDBJ whole genome shotgun (WGS) entry which is preliminary data.</text>
</comment>
<dbReference type="Pfam" id="PF02466">
    <property type="entry name" value="Tim17"/>
    <property type="match status" value="1"/>
</dbReference>
<evidence type="ECO:0000256" key="8">
    <source>
        <dbReference type="ARBA" id="ARBA00041344"/>
    </source>
</evidence>
<dbReference type="GO" id="GO:0032981">
    <property type="term" value="P:mitochondrial respiratory chain complex I assembly"/>
    <property type="evidence" value="ECO:0007669"/>
    <property type="project" value="InterPro"/>
</dbReference>
<evidence type="ECO:0000256" key="7">
    <source>
        <dbReference type="ARBA" id="ARBA00040778"/>
    </source>
</evidence>
<dbReference type="GO" id="GO:0016020">
    <property type="term" value="C:membrane"/>
    <property type="evidence" value="ECO:0007669"/>
    <property type="project" value="UniProtKB-SubCell"/>
</dbReference>
<dbReference type="PANTHER" id="PTHR13002">
    <property type="entry name" value="C3ORF1 PROTEIN-RELATED"/>
    <property type="match status" value="1"/>
</dbReference>
<gene>
    <name evidence="10" type="ORF">chiPu_0017442</name>
</gene>
<reference evidence="10 11" key="1">
    <citation type="journal article" date="2018" name="Nat. Ecol. Evol.">
        <title>Shark genomes provide insights into elasmobranch evolution and the origin of vertebrates.</title>
        <authorList>
            <person name="Hara Y"/>
            <person name="Yamaguchi K"/>
            <person name="Onimaru K"/>
            <person name="Kadota M"/>
            <person name="Koyanagi M"/>
            <person name="Keeley SD"/>
            <person name="Tatsumi K"/>
            <person name="Tanaka K"/>
            <person name="Motone F"/>
            <person name="Kageyama Y"/>
            <person name="Nozu R"/>
            <person name="Adachi N"/>
            <person name="Nishimura O"/>
            <person name="Nakagawa R"/>
            <person name="Tanegashima C"/>
            <person name="Kiyatake I"/>
            <person name="Matsumoto R"/>
            <person name="Murakumo K"/>
            <person name="Nishida K"/>
            <person name="Terakita A"/>
            <person name="Kuratani S"/>
            <person name="Sato K"/>
            <person name="Hyodo S Kuraku.S."/>
        </authorList>
    </citation>
    <scope>NUCLEOTIDE SEQUENCE [LARGE SCALE GENOMIC DNA]</scope>
</reference>
<keyword evidence="11" id="KW-1185">Reference proteome</keyword>
<accession>A0A401RG29</accession>
<dbReference type="GO" id="GO:0005739">
    <property type="term" value="C:mitochondrion"/>
    <property type="evidence" value="ECO:0007669"/>
    <property type="project" value="TreeGrafter"/>
</dbReference>
<evidence type="ECO:0000256" key="6">
    <source>
        <dbReference type="ARBA" id="ARBA00037236"/>
    </source>
</evidence>
<keyword evidence="4 9" id="KW-1133">Transmembrane helix</keyword>
<dbReference type="AlphaFoldDB" id="A0A401RG29"/>
<evidence type="ECO:0000313" key="11">
    <source>
        <dbReference type="Proteomes" id="UP000287033"/>
    </source>
</evidence>
<evidence type="ECO:0000313" key="10">
    <source>
        <dbReference type="EMBL" id="GCC17084.1"/>
    </source>
</evidence>